<organism evidence="1 2">
    <name type="scientific">Rhabditophanes sp. KR3021</name>
    <dbReference type="NCBI Taxonomy" id="114890"/>
    <lineage>
        <taxon>Eukaryota</taxon>
        <taxon>Metazoa</taxon>
        <taxon>Ecdysozoa</taxon>
        <taxon>Nematoda</taxon>
        <taxon>Chromadorea</taxon>
        <taxon>Rhabditida</taxon>
        <taxon>Tylenchina</taxon>
        <taxon>Panagrolaimomorpha</taxon>
        <taxon>Strongyloidoidea</taxon>
        <taxon>Alloionematidae</taxon>
        <taxon>Rhabditophanes</taxon>
    </lineage>
</organism>
<dbReference type="WBParaSite" id="RSKR_0000192500.1">
    <property type="protein sequence ID" value="RSKR_0000192500.1"/>
    <property type="gene ID" value="RSKR_0000192500"/>
</dbReference>
<name>A0AC35TLW1_9BILA</name>
<sequence length="333" mass="36976">MSIEGIPMTATLPSPPNFKGDFEKGPSSVDEIHMEDDSHSEFDNKSPLSNSNYSSHVKRPMNAFMVWSRGQRRKMAQENPKMHNSEISKRLGAEWKKLDEIEKRPFIDEAKRLRALHMREHPDYKYRPRRKPKSMSVNTSPTHLNPHPQNIMTPTSMAAFTLPAANNLKNLGGPFQGFANNGTANLSSLANSQMLNHLQDLNSFYSQNPGLLFAAAASNQQHAARQQQQSQGPFGNYDLTSIYTQMALKQQLDQMAAAANRASPSSFLRNYMNQGMIGMGEMDVTGKDKSLTPPSQTNNSASLFLSQLGSNPATLALMQSITTAPHQLQQKLG</sequence>
<proteinExistence type="predicted"/>
<accession>A0AC35TLW1</accession>
<evidence type="ECO:0000313" key="1">
    <source>
        <dbReference type="Proteomes" id="UP000095286"/>
    </source>
</evidence>
<protein>
    <submittedName>
        <fullName evidence="2">HMG box domain-containing protein</fullName>
    </submittedName>
</protein>
<dbReference type="Proteomes" id="UP000095286">
    <property type="component" value="Unplaced"/>
</dbReference>
<evidence type="ECO:0000313" key="2">
    <source>
        <dbReference type="WBParaSite" id="RSKR_0000192500.1"/>
    </source>
</evidence>
<reference evidence="2" key="1">
    <citation type="submission" date="2016-11" db="UniProtKB">
        <authorList>
            <consortium name="WormBaseParasite"/>
        </authorList>
    </citation>
    <scope>IDENTIFICATION</scope>
    <source>
        <strain evidence="2">KR3021</strain>
    </source>
</reference>